<dbReference type="Proteomes" id="UP000292957">
    <property type="component" value="Unassembled WGS sequence"/>
</dbReference>
<evidence type="ECO:0000313" key="2">
    <source>
        <dbReference type="EMBL" id="TBU26999.1"/>
    </source>
</evidence>
<proteinExistence type="predicted"/>
<sequence length="108" mass="12185">MRFYHAARWEMVKVAAENRQQKRKCGASLGGVATVRWTHSDSRAGSSKEFSAQEWRGQIGEQTYRNRQKRRGPPMRPTIAIPGRTRAKSNPCSSSKQSRGQSAHDAKL</sequence>
<reference evidence="2" key="1">
    <citation type="submission" date="2019-01" db="EMBL/GenBank/DDBJ databases">
        <title>Draft genome sequences of three monokaryotic isolates of the white-rot basidiomycete fungus Dichomitus squalens.</title>
        <authorList>
            <consortium name="DOE Joint Genome Institute"/>
            <person name="Lopez S.C."/>
            <person name="Andreopoulos B."/>
            <person name="Pangilinan J."/>
            <person name="Lipzen A."/>
            <person name="Riley R."/>
            <person name="Ahrendt S."/>
            <person name="Ng V."/>
            <person name="Barry K."/>
            <person name="Daum C."/>
            <person name="Grigoriev I.V."/>
            <person name="Hilden K.S."/>
            <person name="Makela M.R."/>
            <person name="de Vries R.P."/>
        </authorList>
    </citation>
    <scope>NUCLEOTIDE SEQUENCE [LARGE SCALE GENOMIC DNA]</scope>
    <source>
        <strain evidence="2">OM18370.1</strain>
    </source>
</reference>
<name>A0A4Q9MHX6_9APHY</name>
<feature type="region of interest" description="Disordered" evidence="1">
    <location>
        <begin position="40"/>
        <end position="108"/>
    </location>
</feature>
<organism evidence="2">
    <name type="scientific">Dichomitus squalens</name>
    <dbReference type="NCBI Taxonomy" id="114155"/>
    <lineage>
        <taxon>Eukaryota</taxon>
        <taxon>Fungi</taxon>
        <taxon>Dikarya</taxon>
        <taxon>Basidiomycota</taxon>
        <taxon>Agaricomycotina</taxon>
        <taxon>Agaricomycetes</taxon>
        <taxon>Polyporales</taxon>
        <taxon>Polyporaceae</taxon>
        <taxon>Dichomitus</taxon>
    </lineage>
</organism>
<feature type="compositionally biased region" description="Polar residues" evidence="1">
    <location>
        <begin position="88"/>
        <end position="101"/>
    </location>
</feature>
<protein>
    <submittedName>
        <fullName evidence="2">Uncharacterized protein</fullName>
    </submittedName>
</protein>
<dbReference type="EMBL" id="ML143438">
    <property type="protein sequence ID" value="TBU26999.1"/>
    <property type="molecule type" value="Genomic_DNA"/>
</dbReference>
<gene>
    <name evidence="2" type="ORF">BD311DRAFT_411773</name>
</gene>
<dbReference type="AlphaFoldDB" id="A0A4Q9MHX6"/>
<evidence type="ECO:0000256" key="1">
    <source>
        <dbReference type="SAM" id="MobiDB-lite"/>
    </source>
</evidence>
<accession>A0A4Q9MHX6</accession>